<gene>
    <name evidence="1" type="ORF">FYJ84_05855</name>
</gene>
<organism evidence="1 2">
    <name type="scientific">Anaerovibrio slackiae</name>
    <dbReference type="NCBI Taxonomy" id="2652309"/>
    <lineage>
        <taxon>Bacteria</taxon>
        <taxon>Bacillati</taxon>
        <taxon>Bacillota</taxon>
        <taxon>Negativicutes</taxon>
        <taxon>Selenomonadales</taxon>
        <taxon>Selenomonadaceae</taxon>
        <taxon>Anaerovibrio</taxon>
    </lineage>
</organism>
<comment type="caution">
    <text evidence="1">The sequence shown here is derived from an EMBL/GenBank/DDBJ whole genome shotgun (WGS) entry which is preliminary data.</text>
</comment>
<evidence type="ECO:0000313" key="2">
    <source>
        <dbReference type="Proteomes" id="UP000433181"/>
    </source>
</evidence>
<dbReference type="GO" id="GO:0004519">
    <property type="term" value="F:endonuclease activity"/>
    <property type="evidence" value="ECO:0007669"/>
    <property type="project" value="UniProtKB-KW"/>
</dbReference>
<reference evidence="1 2" key="1">
    <citation type="submission" date="2019-08" db="EMBL/GenBank/DDBJ databases">
        <title>In-depth cultivation of the pig gut microbiome towards novel bacterial diversity and tailored functional studies.</title>
        <authorList>
            <person name="Wylensek D."/>
            <person name="Hitch T.C.A."/>
            <person name="Clavel T."/>
        </authorList>
    </citation>
    <scope>NUCLEOTIDE SEQUENCE [LARGE SCALE GENOMIC DNA]</scope>
    <source>
        <strain evidence="1 2">WCA-693-APC-5D-A</strain>
    </source>
</reference>
<sequence>MNNLFEVREFDIIASSAERKDDTSYRYLPPAQFAKLVRFVQNFSGEEDSSDVLNFLQLGYSRHVGQIVRVKNYVGLIQVDNTLQLQVYPKISFGDGDDTGYRCTKKIFMKMLCSMKDFPSKVFSSASLKVERMSIFELFISMYIHDVRQLVRYGIKSGYVAEEGNLCYYKGKLKVSQHIKENIAHKERFYLAYDEFCPDCAENALLKATLQLLQKITTSAENAREIRQLLLHFEMVHASVNYAGDFAKAVITRANKHYQGLLQWSAFFLYGRSFTVFAGGDIARALLFPMETVYERYVANKIRKAMGDGWKVTAQEASCWLFEAPQKFALRPDIILKKRSGCPQTIVMDTKWKHLSSDAGSSYGISQSDMYQMYAYSKKFDASDIWLLYPMTDEFRAGNDLDIKFDSGDGTVVHVYFVDVAKIENSLSRLRERLETRG</sequence>
<keyword evidence="1" id="KW-0540">Nuclease</keyword>
<dbReference type="PANTHER" id="PTHR38733:SF1">
    <property type="entry name" value="TYPE IV METHYL-DIRECTED RESTRICTION ENZYME ECOKMCRBC"/>
    <property type="match status" value="1"/>
</dbReference>
<dbReference type="EMBL" id="VUNR01000008">
    <property type="protein sequence ID" value="MSU08507.1"/>
    <property type="molecule type" value="Genomic_DNA"/>
</dbReference>
<dbReference type="Proteomes" id="UP000433181">
    <property type="component" value="Unassembled WGS sequence"/>
</dbReference>
<dbReference type="InterPro" id="IPR019292">
    <property type="entry name" value="McrC"/>
</dbReference>
<protein>
    <submittedName>
        <fullName evidence="1">Restriction endonuclease</fullName>
    </submittedName>
</protein>
<name>A0A6I2UCQ5_9FIRM</name>
<accession>A0A6I2UCQ5</accession>
<dbReference type="PANTHER" id="PTHR38733">
    <property type="entry name" value="PROTEIN MCRC"/>
    <property type="match status" value="1"/>
</dbReference>
<dbReference type="RefSeq" id="WP_154406668.1">
    <property type="nucleotide sequence ID" value="NZ_VUNR01000008.1"/>
</dbReference>
<keyword evidence="2" id="KW-1185">Reference proteome</keyword>
<keyword evidence="1" id="KW-0378">Hydrolase</keyword>
<dbReference type="GeneID" id="96778436"/>
<dbReference type="AlphaFoldDB" id="A0A6I2UCQ5"/>
<keyword evidence="1" id="KW-0255">Endonuclease</keyword>
<proteinExistence type="predicted"/>
<dbReference type="Pfam" id="PF10117">
    <property type="entry name" value="McrBC"/>
    <property type="match status" value="1"/>
</dbReference>
<evidence type="ECO:0000313" key="1">
    <source>
        <dbReference type="EMBL" id="MSU08507.1"/>
    </source>
</evidence>